<gene>
    <name evidence="2" type="ORF">EAS64_27060</name>
</gene>
<dbReference type="SUPFAM" id="SSF54427">
    <property type="entry name" value="NTF2-like"/>
    <property type="match status" value="1"/>
</dbReference>
<organism evidence="2 3">
    <name type="scientific">Trebonia kvetii</name>
    <dbReference type="NCBI Taxonomy" id="2480626"/>
    <lineage>
        <taxon>Bacteria</taxon>
        <taxon>Bacillati</taxon>
        <taxon>Actinomycetota</taxon>
        <taxon>Actinomycetes</taxon>
        <taxon>Streptosporangiales</taxon>
        <taxon>Treboniaceae</taxon>
        <taxon>Trebonia</taxon>
    </lineage>
</organism>
<dbReference type="InterPro" id="IPR032710">
    <property type="entry name" value="NTF2-like_dom_sf"/>
</dbReference>
<accession>A0A6P2BU87</accession>
<protein>
    <submittedName>
        <fullName evidence="2">Nuclear transport factor 2 family protein</fullName>
    </submittedName>
</protein>
<comment type="caution">
    <text evidence="2">The sequence shown here is derived from an EMBL/GenBank/DDBJ whole genome shotgun (WGS) entry which is preliminary data.</text>
</comment>
<proteinExistence type="predicted"/>
<sequence>MTDDQLQQLLQDVQYLKDRQAILDVIMRQARGHDRHDAELMNSCFWDDGVDEHGQFVTPGPEYGDWANTVHSAGYFLHMHNITNHTCEIDGDTAHCETYVIGAMLPRPIPGRARFVSGRYLDRLERRDGEWRILVRRTTIEVEAEGDATWPQNEICETFPKGAWDTGDLSYARPLRLDSPTLLWDGR</sequence>
<reference evidence="2 3" key="1">
    <citation type="submission" date="2018-11" db="EMBL/GenBank/DDBJ databases">
        <title>Trebonia kvetii gen.nov., sp.nov., a novel acidophilic actinobacterium, and proposal of the new actinobacterial family Treboniaceae fam. nov.</title>
        <authorList>
            <person name="Rapoport D."/>
            <person name="Sagova-Mareckova M."/>
            <person name="Sedlacek I."/>
            <person name="Provaznik J."/>
            <person name="Kralova S."/>
            <person name="Pavlinic D."/>
            <person name="Benes V."/>
            <person name="Kopecky J."/>
        </authorList>
    </citation>
    <scope>NUCLEOTIDE SEQUENCE [LARGE SCALE GENOMIC DNA]</scope>
    <source>
        <strain evidence="2 3">15Tr583</strain>
    </source>
</reference>
<evidence type="ECO:0000259" key="1">
    <source>
        <dbReference type="Pfam" id="PF13577"/>
    </source>
</evidence>
<evidence type="ECO:0000313" key="3">
    <source>
        <dbReference type="Proteomes" id="UP000460272"/>
    </source>
</evidence>
<dbReference type="Pfam" id="PF13577">
    <property type="entry name" value="SnoaL_4"/>
    <property type="match status" value="1"/>
</dbReference>
<dbReference type="RefSeq" id="WP_145857484.1">
    <property type="nucleotide sequence ID" value="NZ_RPFW01000005.1"/>
</dbReference>
<dbReference type="Proteomes" id="UP000460272">
    <property type="component" value="Unassembled WGS sequence"/>
</dbReference>
<dbReference type="OrthoDB" id="7605094at2"/>
<dbReference type="InterPro" id="IPR037401">
    <property type="entry name" value="SnoaL-like"/>
</dbReference>
<dbReference type="AlphaFoldDB" id="A0A6P2BU87"/>
<name>A0A6P2BU87_9ACTN</name>
<dbReference type="Gene3D" id="3.10.450.50">
    <property type="match status" value="1"/>
</dbReference>
<dbReference type="EMBL" id="RPFW01000005">
    <property type="protein sequence ID" value="TVZ02458.1"/>
    <property type="molecule type" value="Genomic_DNA"/>
</dbReference>
<feature type="domain" description="SnoaL-like" evidence="1">
    <location>
        <begin position="15"/>
        <end position="137"/>
    </location>
</feature>
<keyword evidence="3" id="KW-1185">Reference proteome</keyword>
<evidence type="ECO:0000313" key="2">
    <source>
        <dbReference type="EMBL" id="TVZ02458.1"/>
    </source>
</evidence>